<keyword evidence="2 5" id="KW-0547">Nucleotide-binding</keyword>
<dbReference type="GO" id="GO:0042398">
    <property type="term" value="P:modified amino acid biosynthetic process"/>
    <property type="evidence" value="ECO:0007669"/>
    <property type="project" value="InterPro"/>
</dbReference>
<dbReference type="SUPFAM" id="SSF55931">
    <property type="entry name" value="Glutamine synthetase/guanido kinase"/>
    <property type="match status" value="1"/>
</dbReference>
<reference evidence="6" key="1">
    <citation type="submission" date="2016-10" db="EMBL/GenBank/DDBJ databases">
        <title>Draft Genome Sequence of Nocardioides luteus Strain BAFB, an Alkane-Degrading Bacterium Isolated from JP-7 Polluted Soil.</title>
        <authorList>
            <person name="Brown L."/>
            <person name="Ruiz O.N."/>
            <person name="Gunasekera T."/>
        </authorList>
    </citation>
    <scope>NUCLEOTIDE SEQUENCE [LARGE SCALE GENOMIC DNA]</scope>
    <source>
        <strain evidence="6">BAFB</strain>
    </source>
</reference>
<dbReference type="InterPro" id="IPR006336">
    <property type="entry name" value="GCS2"/>
</dbReference>
<comment type="caution">
    <text evidence="6">The sequence shown here is derived from an EMBL/GenBank/DDBJ whole genome shotgun (WGS) entry which is preliminary data.</text>
</comment>
<dbReference type="EC" id="6.3.2.2" evidence="5"/>
<comment type="catalytic activity">
    <reaction evidence="4 5">
        <text>L-cysteine + L-glutamate + ATP = gamma-L-glutamyl-L-cysteine + ADP + phosphate + H(+)</text>
        <dbReference type="Rhea" id="RHEA:13285"/>
        <dbReference type="ChEBI" id="CHEBI:15378"/>
        <dbReference type="ChEBI" id="CHEBI:29985"/>
        <dbReference type="ChEBI" id="CHEBI:30616"/>
        <dbReference type="ChEBI" id="CHEBI:35235"/>
        <dbReference type="ChEBI" id="CHEBI:43474"/>
        <dbReference type="ChEBI" id="CHEBI:58173"/>
        <dbReference type="ChEBI" id="CHEBI:456216"/>
        <dbReference type="EC" id="6.3.2.2"/>
    </reaction>
</comment>
<sequence>MDAPTVGVEEEFTLLDPRSGAVVPAAIEIIRECGYPTHVVTESMRFMVETRTPVCTTLAEVHDALSAMRRRVAEVASHHGAMVVATGVAPFGLPDPPPVTDEPRYNELARRFPVAMRTNGTCGCHVHVGVPTRQVAVDALLRLRAWLPPLIALTANSPIWEGAVTGWASRRFLLASRWPTLMPAPPVRSVEEYDQMVDQAVAAGRALDRRSVYFLARLSPRYPTIEVRAADMSLTAEEAAAYAGLVRALVGMAVDDAAAGRPVVPVRQDLLRRSCLSAARDGLGGIVIDPQSGRPLRSWELIDAMVTRVRPQLRAHGDEASVLSTIDRLRRVGGGADRQRRLFRRAGSPAAFTAALAATTTGGLGAGPAR</sequence>
<keyword evidence="3 5" id="KW-0067">ATP-binding</keyword>
<evidence type="ECO:0000256" key="2">
    <source>
        <dbReference type="ARBA" id="ARBA00022741"/>
    </source>
</evidence>
<evidence type="ECO:0000256" key="1">
    <source>
        <dbReference type="ARBA" id="ARBA00022598"/>
    </source>
</evidence>
<dbReference type="NCBIfam" id="NF010041">
    <property type="entry name" value="PRK13517.1-1"/>
    <property type="match status" value="1"/>
</dbReference>
<dbReference type="InterPro" id="IPR050141">
    <property type="entry name" value="GCL_type2/YbdK_subfam"/>
</dbReference>
<evidence type="ECO:0000256" key="3">
    <source>
        <dbReference type="ARBA" id="ARBA00022840"/>
    </source>
</evidence>
<comment type="function">
    <text evidence="5">ATP-dependent carboxylate-amine ligase which exhibits weak glutamate--cysteine ligase activity.</text>
</comment>
<keyword evidence="1 5" id="KW-0436">Ligase</keyword>
<dbReference type="STRING" id="1844.UG56_016955"/>
<dbReference type="PANTHER" id="PTHR36510:SF1">
    <property type="entry name" value="GLUTAMATE--CYSTEINE LIGASE 2-RELATED"/>
    <property type="match status" value="1"/>
</dbReference>
<dbReference type="Gene3D" id="3.30.590.20">
    <property type="match status" value="1"/>
</dbReference>
<proteinExistence type="inferred from homology"/>
<dbReference type="Pfam" id="PF04107">
    <property type="entry name" value="GCS2"/>
    <property type="match status" value="1"/>
</dbReference>
<dbReference type="InterPro" id="IPR011793">
    <property type="entry name" value="YbdK"/>
</dbReference>
<keyword evidence="7" id="KW-1185">Reference proteome</keyword>
<evidence type="ECO:0000256" key="4">
    <source>
        <dbReference type="ARBA" id="ARBA00048819"/>
    </source>
</evidence>
<dbReference type="EMBL" id="JZDQ02000024">
    <property type="protein sequence ID" value="OIJ25576.1"/>
    <property type="molecule type" value="Genomic_DNA"/>
</dbReference>
<dbReference type="InterPro" id="IPR014746">
    <property type="entry name" value="Gln_synth/guanido_kin_cat_dom"/>
</dbReference>
<dbReference type="AlphaFoldDB" id="A0A1J4N4U5"/>
<gene>
    <name evidence="6" type="ORF">UG56_016955</name>
</gene>
<organism evidence="6 7">
    <name type="scientific">Nocardioides luteus</name>
    <dbReference type="NCBI Taxonomy" id="1844"/>
    <lineage>
        <taxon>Bacteria</taxon>
        <taxon>Bacillati</taxon>
        <taxon>Actinomycetota</taxon>
        <taxon>Actinomycetes</taxon>
        <taxon>Propionibacteriales</taxon>
        <taxon>Nocardioidaceae</taxon>
        <taxon>Nocardioides</taxon>
    </lineage>
</organism>
<dbReference type="Proteomes" id="UP000033772">
    <property type="component" value="Unassembled WGS sequence"/>
</dbReference>
<accession>A0A1J4N4U5</accession>
<evidence type="ECO:0000313" key="6">
    <source>
        <dbReference type="EMBL" id="OIJ25576.1"/>
    </source>
</evidence>
<comment type="similarity">
    <text evidence="5">Belongs to the glutamate--cysteine ligase type 2 family. YbdK subfamily.</text>
</comment>
<dbReference type="NCBIfam" id="TIGR02050">
    <property type="entry name" value="gshA_cyan_rel"/>
    <property type="match status" value="1"/>
</dbReference>
<dbReference type="PANTHER" id="PTHR36510">
    <property type="entry name" value="GLUTAMATE--CYSTEINE LIGASE 2-RELATED"/>
    <property type="match status" value="1"/>
</dbReference>
<dbReference type="GO" id="GO:0005524">
    <property type="term" value="F:ATP binding"/>
    <property type="evidence" value="ECO:0007669"/>
    <property type="project" value="UniProtKB-KW"/>
</dbReference>
<protein>
    <recommendedName>
        <fullName evidence="5">Putative glutamate--cysteine ligase 2</fullName>
        <ecNumber evidence="5">6.3.2.2</ecNumber>
    </recommendedName>
    <alternativeName>
        <fullName evidence="5">Gamma-glutamylcysteine synthetase 2</fullName>
        <shortName evidence="5">GCS 2</shortName>
        <shortName evidence="5">Gamma-GCS 2</shortName>
    </alternativeName>
</protein>
<name>A0A1J4N4U5_9ACTN</name>
<dbReference type="GO" id="GO:0004357">
    <property type="term" value="F:glutamate-cysteine ligase activity"/>
    <property type="evidence" value="ECO:0007669"/>
    <property type="project" value="UniProtKB-EC"/>
</dbReference>
<evidence type="ECO:0000256" key="5">
    <source>
        <dbReference type="HAMAP-Rule" id="MF_01609"/>
    </source>
</evidence>
<evidence type="ECO:0000313" key="7">
    <source>
        <dbReference type="Proteomes" id="UP000033772"/>
    </source>
</evidence>
<dbReference type="HAMAP" id="MF_01609">
    <property type="entry name" value="Glu_cys_ligase_2"/>
    <property type="match status" value="1"/>
</dbReference>